<name>K2MQM8_TRYCR</name>
<dbReference type="OrthoDB" id="251910at2759"/>
<proteinExistence type="predicted"/>
<evidence type="ECO:0000313" key="2">
    <source>
        <dbReference type="Proteomes" id="UP000007350"/>
    </source>
</evidence>
<accession>K2MQM8</accession>
<dbReference type="Proteomes" id="UP000007350">
    <property type="component" value="Unassembled WGS sequence"/>
</dbReference>
<reference evidence="1 2" key="1">
    <citation type="journal article" date="2012" name="BMC Genomics">
        <title>Comparative genomic analysis of human infective Trypanosoma cruzi lineages with the bat-restricted subspecies T. cruzi marinkellei.</title>
        <authorList>
            <person name="Franzen O."/>
            <person name="Talavera-Lopez C."/>
            <person name="Ochaya S."/>
            <person name="Butler C.E."/>
            <person name="Messenger L.A."/>
            <person name="Lewis M.D."/>
            <person name="Llewellyn M.S."/>
            <person name="Marinkelle C.J."/>
            <person name="Tyler K.M."/>
            <person name="Miles M.A."/>
            <person name="Andersson B."/>
        </authorList>
    </citation>
    <scope>NUCLEOTIDE SEQUENCE [LARGE SCALE GENOMIC DNA]</scope>
    <source>
        <strain evidence="1 2">B7</strain>
    </source>
</reference>
<organism evidence="1 2">
    <name type="scientific">Trypanosoma cruzi marinkellei</name>
    <dbReference type="NCBI Taxonomy" id="85056"/>
    <lineage>
        <taxon>Eukaryota</taxon>
        <taxon>Discoba</taxon>
        <taxon>Euglenozoa</taxon>
        <taxon>Kinetoplastea</taxon>
        <taxon>Metakinetoplastina</taxon>
        <taxon>Trypanosomatida</taxon>
        <taxon>Trypanosomatidae</taxon>
        <taxon>Trypanosoma</taxon>
        <taxon>Schizotrypanum</taxon>
    </lineage>
</organism>
<evidence type="ECO:0000313" key="1">
    <source>
        <dbReference type="EMBL" id="EKF29405.1"/>
    </source>
</evidence>
<dbReference type="EMBL" id="AHKC01013289">
    <property type="protein sequence ID" value="EKF29405.1"/>
    <property type="molecule type" value="Genomic_DNA"/>
</dbReference>
<keyword evidence="2" id="KW-1185">Reference proteome</keyword>
<comment type="caution">
    <text evidence="1">The sequence shown here is derived from an EMBL/GenBank/DDBJ whole genome shotgun (WGS) entry which is preliminary data.</text>
</comment>
<gene>
    <name evidence="1" type="ORF">MOQ_006813</name>
</gene>
<feature type="non-terminal residue" evidence="1">
    <location>
        <position position="1"/>
    </location>
</feature>
<protein>
    <submittedName>
        <fullName evidence="1">Uncharacterized protein</fullName>
    </submittedName>
</protein>
<dbReference type="AlphaFoldDB" id="K2MQM8"/>
<sequence length="247" mass="27686">AASRDPQLFLHRVDDLLRRLDNISSASALMYADDPTLLASGADIHACAAAMQPALSLITTWAAEHKLKINGDKSEAALFYTSSHTRSDEDTVNLHLGSGNLRIQSRPVRLLGNTIDRLPNFGTHASTTAKQTMPRRYQLRVIAQARARASHHTMRSFLIGYVHIVLFHNGVAVIPCLAPTYLHHMEVRYRDSCKTSLGLSTSTEDTSVCLAANLPSLRKILWLHARTQYERYIRLHDHEDPRPLIYS</sequence>